<sequence length="156" mass="17448">MQTARSPQMKSGREETEESARDQPPAKRPRLDEAPAFTTGQSQAGAPMPTSQEVDHGEATNRDTDEPSSDMDTSDAEPLPPDCVVESYVVETVDLTQREFLACMQAASWGDAQAQCRLARMYYEGEVCRKTHVKRWTGTGRPQTRATSRRNRRWAA</sequence>
<feature type="region of interest" description="Disordered" evidence="1">
    <location>
        <begin position="1"/>
        <end position="82"/>
    </location>
</feature>
<evidence type="ECO:0000313" key="2">
    <source>
        <dbReference type="EMBL" id="MBK4734389.1"/>
    </source>
</evidence>
<organism evidence="2 3">
    <name type="scientific">Noviherbaspirillum pedocola</name>
    <dbReference type="NCBI Taxonomy" id="2801341"/>
    <lineage>
        <taxon>Bacteria</taxon>
        <taxon>Pseudomonadati</taxon>
        <taxon>Pseudomonadota</taxon>
        <taxon>Betaproteobacteria</taxon>
        <taxon>Burkholderiales</taxon>
        <taxon>Oxalobacteraceae</taxon>
        <taxon>Noviherbaspirillum</taxon>
    </lineage>
</organism>
<dbReference type="Proteomes" id="UP000622890">
    <property type="component" value="Unassembled WGS sequence"/>
</dbReference>
<proteinExistence type="predicted"/>
<feature type="compositionally biased region" description="Basic and acidic residues" evidence="1">
    <location>
        <begin position="11"/>
        <end position="33"/>
    </location>
</feature>
<comment type="caution">
    <text evidence="2">The sequence shown here is derived from an EMBL/GenBank/DDBJ whole genome shotgun (WGS) entry which is preliminary data.</text>
</comment>
<feature type="compositionally biased region" description="Polar residues" evidence="1">
    <location>
        <begin position="38"/>
        <end position="52"/>
    </location>
</feature>
<evidence type="ECO:0000313" key="3">
    <source>
        <dbReference type="Proteomes" id="UP000622890"/>
    </source>
</evidence>
<accession>A0A934SRX4</accession>
<evidence type="ECO:0000256" key="1">
    <source>
        <dbReference type="SAM" id="MobiDB-lite"/>
    </source>
</evidence>
<reference evidence="2" key="1">
    <citation type="submission" date="2021-01" db="EMBL/GenBank/DDBJ databases">
        <title>Genome sequence of strain Noviherbaspirillum sp. DKR-6.</title>
        <authorList>
            <person name="Chaudhary D.K."/>
        </authorList>
    </citation>
    <scope>NUCLEOTIDE SEQUENCE</scope>
    <source>
        <strain evidence="2">DKR-6</strain>
    </source>
</reference>
<dbReference type="EMBL" id="JAEPBG010000002">
    <property type="protein sequence ID" value="MBK4734389.1"/>
    <property type="molecule type" value="Genomic_DNA"/>
</dbReference>
<name>A0A934SRX4_9BURK</name>
<keyword evidence="3" id="KW-1185">Reference proteome</keyword>
<feature type="compositionally biased region" description="Acidic residues" evidence="1">
    <location>
        <begin position="66"/>
        <end position="75"/>
    </location>
</feature>
<feature type="compositionally biased region" description="Basic and acidic residues" evidence="1">
    <location>
        <begin position="53"/>
        <end position="65"/>
    </location>
</feature>
<protein>
    <submittedName>
        <fullName evidence="2">Uncharacterized protein</fullName>
    </submittedName>
</protein>
<dbReference type="AlphaFoldDB" id="A0A934SRX4"/>
<gene>
    <name evidence="2" type="ORF">JJB74_07220</name>
</gene>
<dbReference type="RefSeq" id="WP_200591140.1">
    <property type="nucleotide sequence ID" value="NZ_JAEPBG010000002.1"/>
</dbReference>